<dbReference type="eggNOG" id="COG0848">
    <property type="taxonomic scope" value="Bacteria"/>
</dbReference>
<evidence type="ECO:0008006" key="10">
    <source>
        <dbReference type="Google" id="ProtNLM"/>
    </source>
</evidence>
<sequence>MGLVDSPNDRRSSRKGSRQSKRLGFHIDMTPMVDVAFLLLTFFMLTTTFGKPNTMEINIPPESGEVKIAENNVMTFRIVEDGYAYWSIGDQTPTRISLYDEGRERGAMSLGKELRLMLRQQTALNAKLVIIVKISDRAKYKYLVDLIDEFNLLQIDRFSLDDFTDTDAHVISAFGSANNTVRGESSES</sequence>
<reference evidence="8" key="1">
    <citation type="submission" date="2008-06" db="EMBL/GenBank/DDBJ databases">
        <title>Complete sequence of chromosome of Prosthecochloris aestuarii DSM 271.</title>
        <authorList>
            <consortium name="US DOE Joint Genome Institute"/>
            <person name="Lucas S."/>
            <person name="Copeland A."/>
            <person name="Lapidus A."/>
            <person name="Glavina del Rio T."/>
            <person name="Dalin E."/>
            <person name="Tice H."/>
            <person name="Bruce D."/>
            <person name="Goodwin L."/>
            <person name="Pitluck S."/>
            <person name="Schmutz J."/>
            <person name="Larimer F."/>
            <person name="Land M."/>
            <person name="Hauser L."/>
            <person name="Kyrpides N."/>
            <person name="Anderson I."/>
            <person name="Liu Z."/>
            <person name="Li T."/>
            <person name="Zhao F."/>
            <person name="Overmann J."/>
            <person name="Bryant D.A."/>
            <person name="Richardson P."/>
        </authorList>
    </citation>
    <scope>NUCLEOTIDE SEQUENCE [LARGE SCALE GENOMIC DNA]</scope>
    <source>
        <strain evidence="8">DSM 271</strain>
    </source>
</reference>
<evidence type="ECO:0000313" key="9">
    <source>
        <dbReference type="Proteomes" id="UP000002725"/>
    </source>
</evidence>
<organism evidence="8 9">
    <name type="scientific">Prosthecochloris aestuarii (strain DSM 271 / SK 413)</name>
    <dbReference type="NCBI Taxonomy" id="290512"/>
    <lineage>
        <taxon>Bacteria</taxon>
        <taxon>Pseudomonadati</taxon>
        <taxon>Chlorobiota</taxon>
        <taxon>Chlorobiia</taxon>
        <taxon>Chlorobiales</taxon>
        <taxon>Chlorobiaceae</taxon>
        <taxon>Prosthecochloris</taxon>
    </lineage>
</organism>
<keyword evidence="9" id="KW-1185">Reference proteome</keyword>
<accession>B4S5X7</accession>
<evidence type="ECO:0000256" key="6">
    <source>
        <dbReference type="ARBA" id="ARBA00023136"/>
    </source>
</evidence>
<keyword evidence="3" id="KW-1003">Cell membrane</keyword>
<keyword evidence="7" id="KW-0653">Protein transport</keyword>
<dbReference type="AlphaFoldDB" id="B4S5X7"/>
<keyword evidence="4 7" id="KW-0812">Transmembrane</keyword>
<dbReference type="HOGENOM" id="CLU_085305_0_0_10"/>
<dbReference type="RefSeq" id="WP_012505165.1">
    <property type="nucleotide sequence ID" value="NC_011059.1"/>
</dbReference>
<dbReference type="GO" id="GO:0022857">
    <property type="term" value="F:transmembrane transporter activity"/>
    <property type="evidence" value="ECO:0007669"/>
    <property type="project" value="InterPro"/>
</dbReference>
<dbReference type="Pfam" id="PF02472">
    <property type="entry name" value="ExbD"/>
    <property type="match status" value="1"/>
</dbReference>
<dbReference type="PANTHER" id="PTHR30558">
    <property type="entry name" value="EXBD MEMBRANE COMPONENT OF PMF-DRIVEN MACROMOLECULE IMPORT SYSTEM"/>
    <property type="match status" value="1"/>
</dbReference>
<evidence type="ECO:0000256" key="5">
    <source>
        <dbReference type="ARBA" id="ARBA00022989"/>
    </source>
</evidence>
<dbReference type="GO" id="GO:0005886">
    <property type="term" value="C:plasma membrane"/>
    <property type="evidence" value="ECO:0007669"/>
    <property type="project" value="UniProtKB-SubCell"/>
</dbReference>
<proteinExistence type="inferred from homology"/>
<evidence type="ECO:0000256" key="4">
    <source>
        <dbReference type="ARBA" id="ARBA00022692"/>
    </source>
</evidence>
<keyword evidence="7" id="KW-0813">Transport</keyword>
<evidence type="ECO:0000256" key="2">
    <source>
        <dbReference type="ARBA" id="ARBA00005811"/>
    </source>
</evidence>
<dbReference type="EMBL" id="CP001108">
    <property type="protein sequence ID" value="ACF45628.1"/>
    <property type="molecule type" value="Genomic_DNA"/>
</dbReference>
<dbReference type="InterPro" id="IPR003400">
    <property type="entry name" value="ExbD"/>
</dbReference>
<evidence type="ECO:0000313" key="8">
    <source>
        <dbReference type="EMBL" id="ACF45628.1"/>
    </source>
</evidence>
<keyword evidence="6" id="KW-0472">Membrane</keyword>
<dbReference type="STRING" id="290512.Paes_0572"/>
<comment type="similarity">
    <text evidence="2 7">Belongs to the ExbD/TolR family.</text>
</comment>
<evidence type="ECO:0000256" key="3">
    <source>
        <dbReference type="ARBA" id="ARBA00022475"/>
    </source>
</evidence>
<gene>
    <name evidence="8" type="ordered locus">Paes_0572</name>
</gene>
<dbReference type="Proteomes" id="UP000002725">
    <property type="component" value="Chromosome"/>
</dbReference>
<keyword evidence="5" id="KW-1133">Transmembrane helix</keyword>
<name>B4S5X7_PROA2</name>
<dbReference type="GO" id="GO:0015031">
    <property type="term" value="P:protein transport"/>
    <property type="evidence" value="ECO:0007669"/>
    <property type="project" value="UniProtKB-KW"/>
</dbReference>
<evidence type="ECO:0000256" key="7">
    <source>
        <dbReference type="RuleBase" id="RU003879"/>
    </source>
</evidence>
<protein>
    <recommendedName>
        <fullName evidence="10">Biopolymer transport protein ExbD/TolR</fullName>
    </recommendedName>
</protein>
<comment type="subcellular location">
    <subcellularLocation>
        <location evidence="1">Cell membrane</location>
        <topology evidence="1">Single-pass membrane protein</topology>
    </subcellularLocation>
    <subcellularLocation>
        <location evidence="7">Cell membrane</location>
        <topology evidence="7">Single-pass type II membrane protein</topology>
    </subcellularLocation>
</comment>
<dbReference type="PANTHER" id="PTHR30558:SF3">
    <property type="entry name" value="BIOPOLYMER TRANSPORT PROTEIN EXBD-RELATED"/>
    <property type="match status" value="1"/>
</dbReference>
<dbReference type="KEGG" id="paa:Paes_0572"/>
<evidence type="ECO:0000256" key="1">
    <source>
        <dbReference type="ARBA" id="ARBA00004162"/>
    </source>
</evidence>